<dbReference type="SUPFAM" id="SSF47729">
    <property type="entry name" value="IHF-like DNA-binding proteins"/>
    <property type="match status" value="1"/>
</dbReference>
<dbReference type="Pfam" id="PF00216">
    <property type="entry name" value="Bac_DNA_binding"/>
    <property type="match status" value="1"/>
</dbReference>
<dbReference type="CDD" id="cd13831">
    <property type="entry name" value="HU"/>
    <property type="match status" value="1"/>
</dbReference>
<feature type="compositionally biased region" description="Basic residues" evidence="2">
    <location>
        <begin position="91"/>
        <end position="131"/>
    </location>
</feature>
<feature type="region of interest" description="Disordered" evidence="2">
    <location>
        <begin position="90"/>
        <end position="131"/>
    </location>
</feature>
<sequence length="131" mass="13804">MNKADLIDSVAAKLGHTKRDVTDIVESFIEETKKAVASGERVALSGFGIFEAQARKARLGRNPRTGETVQIKATKTPKFRAGAEFKAVVSGKKKAAPAKKAPAKKAAAKKAPAKKAAAKKAPAKKAPAKKR</sequence>
<dbReference type="PROSITE" id="PS00045">
    <property type="entry name" value="HISTONE_LIKE"/>
    <property type="match status" value="1"/>
</dbReference>
<dbReference type="AlphaFoldDB" id="A0A6J7ATG2"/>
<dbReference type="PANTHER" id="PTHR33175:SF3">
    <property type="entry name" value="DNA-BINDING PROTEIN HU-BETA"/>
    <property type="match status" value="1"/>
</dbReference>
<reference evidence="3" key="1">
    <citation type="submission" date="2020-05" db="EMBL/GenBank/DDBJ databases">
        <authorList>
            <person name="Chiriac C."/>
            <person name="Salcher M."/>
            <person name="Ghai R."/>
            <person name="Kavagutti S V."/>
        </authorList>
    </citation>
    <scope>NUCLEOTIDE SEQUENCE</scope>
</reference>
<dbReference type="GO" id="GO:0005829">
    <property type="term" value="C:cytosol"/>
    <property type="evidence" value="ECO:0007669"/>
    <property type="project" value="TreeGrafter"/>
</dbReference>
<dbReference type="InterPro" id="IPR000119">
    <property type="entry name" value="Hist_DNA-bd"/>
</dbReference>
<proteinExistence type="predicted"/>
<dbReference type="InterPro" id="IPR010992">
    <property type="entry name" value="IHF-like_DNA-bd_dom_sf"/>
</dbReference>
<dbReference type="GO" id="GO:0030527">
    <property type="term" value="F:structural constituent of chromatin"/>
    <property type="evidence" value="ECO:0007669"/>
    <property type="project" value="InterPro"/>
</dbReference>
<dbReference type="PRINTS" id="PR01727">
    <property type="entry name" value="DNABINDINGHU"/>
</dbReference>
<evidence type="ECO:0000256" key="2">
    <source>
        <dbReference type="SAM" id="MobiDB-lite"/>
    </source>
</evidence>
<dbReference type="GO" id="GO:0003677">
    <property type="term" value="F:DNA binding"/>
    <property type="evidence" value="ECO:0007669"/>
    <property type="project" value="UniProtKB-KW"/>
</dbReference>
<name>A0A6J7ATG2_9ZZZZ</name>
<organism evidence="3">
    <name type="scientific">freshwater metagenome</name>
    <dbReference type="NCBI Taxonomy" id="449393"/>
    <lineage>
        <taxon>unclassified sequences</taxon>
        <taxon>metagenomes</taxon>
        <taxon>ecological metagenomes</taxon>
    </lineage>
</organism>
<dbReference type="PANTHER" id="PTHR33175">
    <property type="entry name" value="DNA-BINDING PROTEIN HU"/>
    <property type="match status" value="1"/>
</dbReference>
<evidence type="ECO:0000313" key="3">
    <source>
        <dbReference type="EMBL" id="CAB4836067.1"/>
    </source>
</evidence>
<keyword evidence="1" id="KW-0238">DNA-binding</keyword>
<dbReference type="SMART" id="SM00411">
    <property type="entry name" value="BHL"/>
    <property type="match status" value="1"/>
</dbReference>
<dbReference type="InterPro" id="IPR020816">
    <property type="entry name" value="Histone-like_DNA-bd_CS"/>
</dbReference>
<evidence type="ECO:0000256" key="1">
    <source>
        <dbReference type="ARBA" id="ARBA00023125"/>
    </source>
</evidence>
<dbReference type="EMBL" id="CAFABK010000170">
    <property type="protein sequence ID" value="CAB4836067.1"/>
    <property type="molecule type" value="Genomic_DNA"/>
</dbReference>
<protein>
    <submittedName>
        <fullName evidence="3">Unannotated protein</fullName>
    </submittedName>
</protein>
<accession>A0A6J7ATG2</accession>
<gene>
    <name evidence="3" type="ORF">UFOPK3204_01905</name>
</gene>
<dbReference type="Gene3D" id="4.10.520.10">
    <property type="entry name" value="IHF-like DNA-binding proteins"/>
    <property type="match status" value="1"/>
</dbReference>